<proteinExistence type="predicted"/>
<name>A0ABR2YD57_9CHLO</name>
<sequence>MAVLAGIAIWEIHQQERAFRELAYHSGHPSYSDYQSAQSSAAEPIQDDAQNRVLEGVYAEAREDLRRVSRMQPGEARRSAVRALRVRYHPDRYPVSLRSIMSEVSAFINVQTERLL</sequence>
<organism evidence="1 2">
    <name type="scientific">Coccomyxa subellipsoidea</name>
    <dbReference type="NCBI Taxonomy" id="248742"/>
    <lineage>
        <taxon>Eukaryota</taxon>
        <taxon>Viridiplantae</taxon>
        <taxon>Chlorophyta</taxon>
        <taxon>core chlorophytes</taxon>
        <taxon>Trebouxiophyceae</taxon>
        <taxon>Trebouxiophyceae incertae sedis</taxon>
        <taxon>Coccomyxaceae</taxon>
        <taxon>Coccomyxa</taxon>
    </lineage>
</organism>
<comment type="caution">
    <text evidence="1">The sequence shown here is derived from an EMBL/GenBank/DDBJ whole genome shotgun (WGS) entry which is preliminary data.</text>
</comment>
<evidence type="ECO:0000313" key="1">
    <source>
        <dbReference type="EMBL" id="KAK9902824.1"/>
    </source>
</evidence>
<evidence type="ECO:0008006" key="3">
    <source>
        <dbReference type="Google" id="ProtNLM"/>
    </source>
</evidence>
<protein>
    <recommendedName>
        <fullName evidence="3">J domain-containing protein</fullName>
    </recommendedName>
</protein>
<dbReference type="EMBL" id="JALJOT010000015">
    <property type="protein sequence ID" value="KAK9902824.1"/>
    <property type="molecule type" value="Genomic_DNA"/>
</dbReference>
<dbReference type="Proteomes" id="UP001491310">
    <property type="component" value="Unassembled WGS sequence"/>
</dbReference>
<evidence type="ECO:0000313" key="2">
    <source>
        <dbReference type="Proteomes" id="UP001491310"/>
    </source>
</evidence>
<gene>
    <name evidence="1" type="ORF">WJX75_007429</name>
</gene>
<keyword evidence="2" id="KW-1185">Reference proteome</keyword>
<reference evidence="1 2" key="1">
    <citation type="journal article" date="2024" name="Nat. Commun.">
        <title>Phylogenomics reveals the evolutionary origins of lichenization in chlorophyte algae.</title>
        <authorList>
            <person name="Puginier C."/>
            <person name="Libourel C."/>
            <person name="Otte J."/>
            <person name="Skaloud P."/>
            <person name="Haon M."/>
            <person name="Grisel S."/>
            <person name="Petersen M."/>
            <person name="Berrin J.G."/>
            <person name="Delaux P.M."/>
            <person name="Dal Grande F."/>
            <person name="Keller J."/>
        </authorList>
    </citation>
    <scope>NUCLEOTIDE SEQUENCE [LARGE SCALE GENOMIC DNA]</scope>
    <source>
        <strain evidence="1 2">SAG 216-7</strain>
    </source>
</reference>
<accession>A0ABR2YD57</accession>